<dbReference type="PANTHER" id="PTHR42951">
    <property type="entry name" value="METALLO-BETA-LACTAMASE DOMAIN-CONTAINING"/>
    <property type="match status" value="1"/>
</dbReference>
<name>E3GYB8_METFV</name>
<sequence length="210" mass="23232">MDIEDIIIIPGKDYDSNIYVIDNTIIDTGTGHNKNYVFSKMKKAGVDPEDIKLIINTHCHYDHIGGNSLFSAKIAIHKKDSEALEKGDKMATVSYLFGEKCHPMKVHKKLKDGNKIAGFKVIHTPGHTPGSICLFSDGILISGDTIFANGGFGSCDYPGGNMEDLINSIKKIKSYDVEYLLPGHGEIVNNGNFHINLAFNKIKKLYNFLK</sequence>
<evidence type="ECO:0000259" key="1">
    <source>
        <dbReference type="SMART" id="SM00849"/>
    </source>
</evidence>
<dbReference type="PANTHER" id="PTHR42951:SF4">
    <property type="entry name" value="ACYL-COENZYME A THIOESTERASE MBLAC2"/>
    <property type="match status" value="1"/>
</dbReference>
<dbReference type="KEGG" id="mfv:Mfer_0500"/>
<dbReference type="InterPro" id="IPR036866">
    <property type="entry name" value="RibonucZ/Hydroxyglut_hydro"/>
</dbReference>
<dbReference type="AlphaFoldDB" id="E3GYB8"/>
<evidence type="ECO:0000313" key="3">
    <source>
        <dbReference type="Proteomes" id="UP000002315"/>
    </source>
</evidence>
<protein>
    <recommendedName>
        <fullName evidence="1">Metallo-beta-lactamase domain-containing protein</fullName>
    </recommendedName>
</protein>
<evidence type="ECO:0000313" key="2">
    <source>
        <dbReference type="EMBL" id="ADP77300.1"/>
    </source>
</evidence>
<proteinExistence type="predicted"/>
<dbReference type="InterPro" id="IPR050855">
    <property type="entry name" value="NDM-1-like"/>
</dbReference>
<dbReference type="STRING" id="523846.Mfer_0500"/>
<dbReference type="Proteomes" id="UP000002315">
    <property type="component" value="Chromosome"/>
</dbReference>
<dbReference type="Gene3D" id="3.60.15.10">
    <property type="entry name" value="Ribonuclease Z/Hydroxyacylglutathione hydrolase-like"/>
    <property type="match status" value="1"/>
</dbReference>
<dbReference type="EMBL" id="CP002278">
    <property type="protein sequence ID" value="ADP77300.1"/>
    <property type="molecule type" value="Genomic_DNA"/>
</dbReference>
<reference evidence="2 3" key="1">
    <citation type="journal article" date="2010" name="Stand. Genomic Sci.">
        <title>Complete genome sequence of Methanothermus fervidus type strain (V24S).</title>
        <authorList>
            <person name="Anderson I."/>
            <person name="Djao O.D."/>
            <person name="Misra M."/>
            <person name="Chertkov O."/>
            <person name="Nolan M."/>
            <person name="Lucas S."/>
            <person name="Lapidus A."/>
            <person name="Del Rio T.G."/>
            <person name="Tice H."/>
            <person name="Cheng J.F."/>
            <person name="Tapia R."/>
            <person name="Han C."/>
            <person name="Goodwin L."/>
            <person name="Pitluck S."/>
            <person name="Liolios K."/>
            <person name="Ivanova N."/>
            <person name="Mavromatis K."/>
            <person name="Mikhailova N."/>
            <person name="Pati A."/>
            <person name="Brambilla E."/>
            <person name="Chen A."/>
            <person name="Palaniappan K."/>
            <person name="Land M."/>
            <person name="Hauser L."/>
            <person name="Chang Y.J."/>
            <person name="Jeffries C.D."/>
            <person name="Sikorski J."/>
            <person name="Spring S."/>
            <person name="Rohde M."/>
            <person name="Eichinger K."/>
            <person name="Huber H."/>
            <person name="Wirth R."/>
            <person name="Goker M."/>
            <person name="Detter J.C."/>
            <person name="Woyke T."/>
            <person name="Bristow J."/>
            <person name="Eisen J.A."/>
            <person name="Markowitz V."/>
            <person name="Hugenholtz P."/>
            <person name="Klenk H.P."/>
            <person name="Kyrpides N.C."/>
        </authorList>
    </citation>
    <scope>NUCLEOTIDE SEQUENCE [LARGE SCALE GENOMIC DNA]</scope>
    <source>
        <strain evidence="3">ATCC 43054 / DSM 2088 / JCM 10308 / V24 S</strain>
    </source>
</reference>
<dbReference type="InterPro" id="IPR001279">
    <property type="entry name" value="Metallo-B-lactamas"/>
</dbReference>
<organism evidence="2 3">
    <name type="scientific">Methanothermus fervidus (strain ATCC 43054 / DSM 2088 / JCM 10308 / V24 S)</name>
    <dbReference type="NCBI Taxonomy" id="523846"/>
    <lineage>
        <taxon>Archaea</taxon>
        <taxon>Methanobacteriati</taxon>
        <taxon>Methanobacteriota</taxon>
        <taxon>Methanomada group</taxon>
        <taxon>Methanobacteria</taxon>
        <taxon>Methanobacteriales</taxon>
        <taxon>Methanothermaceae</taxon>
        <taxon>Methanothermus</taxon>
    </lineage>
</organism>
<dbReference type="HOGENOM" id="CLU_030571_2_4_2"/>
<dbReference type="CDD" id="cd06262">
    <property type="entry name" value="metallo-hydrolase-like_MBL-fold"/>
    <property type="match status" value="1"/>
</dbReference>
<feature type="domain" description="Metallo-beta-lactamase" evidence="1">
    <location>
        <begin position="15"/>
        <end position="184"/>
    </location>
</feature>
<keyword evidence="3" id="KW-1185">Reference proteome</keyword>
<dbReference type="OrthoDB" id="197151at2157"/>
<gene>
    <name evidence="2" type="ordered locus">Mfer_0500</name>
</gene>
<dbReference type="SUPFAM" id="SSF56281">
    <property type="entry name" value="Metallo-hydrolase/oxidoreductase"/>
    <property type="match status" value="1"/>
</dbReference>
<accession>E3GYB8</accession>
<dbReference type="SMART" id="SM00849">
    <property type="entry name" value="Lactamase_B"/>
    <property type="match status" value="1"/>
</dbReference>
<dbReference type="Pfam" id="PF00753">
    <property type="entry name" value="Lactamase_B"/>
    <property type="match status" value="1"/>
</dbReference>